<dbReference type="InterPro" id="IPR028994">
    <property type="entry name" value="Integrin_alpha_N"/>
</dbReference>
<evidence type="ECO:0008006" key="4">
    <source>
        <dbReference type="Google" id="ProtNLM"/>
    </source>
</evidence>
<accession>A0ABV6MWS8</accession>
<organism evidence="2 3">
    <name type="scientific">Kutzneria chonburiensis</name>
    <dbReference type="NCBI Taxonomy" id="1483604"/>
    <lineage>
        <taxon>Bacteria</taxon>
        <taxon>Bacillati</taxon>
        <taxon>Actinomycetota</taxon>
        <taxon>Actinomycetes</taxon>
        <taxon>Pseudonocardiales</taxon>
        <taxon>Pseudonocardiaceae</taxon>
        <taxon>Kutzneria</taxon>
    </lineage>
</organism>
<keyword evidence="3" id="KW-1185">Reference proteome</keyword>
<comment type="caution">
    <text evidence="2">The sequence shown here is derived from an EMBL/GenBank/DDBJ whole genome shotgun (WGS) entry which is preliminary data.</text>
</comment>
<keyword evidence="1" id="KW-0812">Transmembrane</keyword>
<protein>
    <recommendedName>
        <fullName evidence="4">VCBS repeat-containing protein</fullName>
    </recommendedName>
</protein>
<feature type="transmembrane region" description="Helical" evidence="1">
    <location>
        <begin position="7"/>
        <end position="29"/>
    </location>
</feature>
<keyword evidence="1" id="KW-1133">Transmembrane helix</keyword>
<name>A0ABV6MWS8_9PSEU</name>
<dbReference type="Proteomes" id="UP001589810">
    <property type="component" value="Unassembled WGS sequence"/>
</dbReference>
<dbReference type="EMBL" id="JBHLUD010000007">
    <property type="protein sequence ID" value="MFC0544305.1"/>
    <property type="molecule type" value="Genomic_DNA"/>
</dbReference>
<evidence type="ECO:0000313" key="2">
    <source>
        <dbReference type="EMBL" id="MFC0544305.1"/>
    </source>
</evidence>
<sequence length="232" mass="24113">MSRASRPVYVAVVVAVLVLIAAIGTTVVMRQLREAAAAPSTTPQPAPTASTGPVQLCGQAPCVKLTSISLPQFGETVDLLADGKGHDARLRITSDRGAVLFSSQIAIVDAKSITCEEGKPSVCLLQGKDSAGLIGEVFTDDNGTWRQTQPPFSSDAGYLALRDVNGDGVPDVVTTQGRCGDNAVASCTKVAVAVFQATGEEIGCSATYNSPQQLPGWPTVRPDPSRLVECQS</sequence>
<reference evidence="2 3" key="1">
    <citation type="submission" date="2024-09" db="EMBL/GenBank/DDBJ databases">
        <authorList>
            <person name="Sun Q."/>
            <person name="Mori K."/>
        </authorList>
    </citation>
    <scope>NUCLEOTIDE SEQUENCE [LARGE SCALE GENOMIC DNA]</scope>
    <source>
        <strain evidence="2 3">TBRC 1432</strain>
    </source>
</reference>
<gene>
    <name evidence="2" type="ORF">ACFFH7_22565</name>
</gene>
<evidence type="ECO:0000313" key="3">
    <source>
        <dbReference type="Proteomes" id="UP001589810"/>
    </source>
</evidence>
<keyword evidence="1" id="KW-0472">Membrane</keyword>
<proteinExistence type="predicted"/>
<dbReference type="RefSeq" id="WP_273935803.1">
    <property type="nucleotide sequence ID" value="NZ_CP097263.1"/>
</dbReference>
<evidence type="ECO:0000256" key="1">
    <source>
        <dbReference type="SAM" id="Phobius"/>
    </source>
</evidence>
<dbReference type="SUPFAM" id="SSF69318">
    <property type="entry name" value="Integrin alpha N-terminal domain"/>
    <property type="match status" value="1"/>
</dbReference>